<evidence type="ECO:0000313" key="2">
    <source>
        <dbReference type="RefSeq" id="XP_023932672.1"/>
    </source>
</evidence>
<evidence type="ECO:0000313" key="1">
    <source>
        <dbReference type="Proteomes" id="UP000085678"/>
    </source>
</evidence>
<reference evidence="2" key="1">
    <citation type="submission" date="2025-08" db="UniProtKB">
        <authorList>
            <consortium name="RefSeq"/>
        </authorList>
    </citation>
    <scope>IDENTIFICATION</scope>
    <source>
        <tissue evidence="2">Gonads</tissue>
    </source>
</reference>
<dbReference type="InParanoid" id="A0A2R2MRN4"/>
<dbReference type="Proteomes" id="UP000085678">
    <property type="component" value="Unplaced"/>
</dbReference>
<dbReference type="AlphaFoldDB" id="A0A2R2MRN4"/>
<sequence length="169" mass="20501">MMQNMDLKLDHIYAKLDDLYKRQETLSFHFEVQQTLMVQQTKLHVETHYHQVHTEEQPERKPEQGILSDEQLTLLQNHLAERYNREMSCVPRIPWDDTDTMNIDDVFVDLSLIQEQKKGGDLKKVPLRSYQDIFKPHIRKKRIIIRAWMRQYKEDLLKNLQQCQVWNKI</sequence>
<dbReference type="RefSeq" id="XP_023932672.1">
    <property type="nucleotide sequence ID" value="XM_024076904.1"/>
</dbReference>
<keyword evidence="1" id="KW-1185">Reference proteome</keyword>
<proteinExistence type="predicted"/>
<organism evidence="1 2">
    <name type="scientific">Lingula anatina</name>
    <name type="common">Brachiopod</name>
    <name type="synonym">Lingula unguis</name>
    <dbReference type="NCBI Taxonomy" id="7574"/>
    <lineage>
        <taxon>Eukaryota</taxon>
        <taxon>Metazoa</taxon>
        <taxon>Spiralia</taxon>
        <taxon>Lophotrochozoa</taxon>
        <taxon>Brachiopoda</taxon>
        <taxon>Linguliformea</taxon>
        <taxon>Lingulata</taxon>
        <taxon>Lingulida</taxon>
        <taxon>Linguloidea</taxon>
        <taxon>Lingulidae</taxon>
        <taxon>Lingula</taxon>
    </lineage>
</organism>
<protein>
    <submittedName>
        <fullName evidence="2">Uncharacterized protein LOC106174291</fullName>
    </submittedName>
</protein>
<dbReference type="KEGG" id="lak:106174291"/>
<gene>
    <name evidence="2" type="primary">LOC106174291</name>
</gene>
<dbReference type="Gene3D" id="3.40.50.300">
    <property type="entry name" value="P-loop containing nucleotide triphosphate hydrolases"/>
    <property type="match status" value="1"/>
</dbReference>
<dbReference type="PANTHER" id="PTHR46312:SF2">
    <property type="entry name" value="NUCLEOTIDE-BINDING OLIGOMERIZATION DOMAIN-CONTAINING PROTEIN 2-LIKE"/>
    <property type="match status" value="1"/>
</dbReference>
<dbReference type="GeneID" id="106174291"/>
<dbReference type="InterPro" id="IPR027417">
    <property type="entry name" value="P-loop_NTPase"/>
</dbReference>
<dbReference type="PANTHER" id="PTHR46312">
    <property type="entry name" value="NACHT DOMAIN-CONTAINING PROTEIN"/>
    <property type="match status" value="1"/>
</dbReference>
<accession>A0A2R2MRN4</accession>
<name>A0A2R2MRN4_LINAN</name>